<organism evidence="1 2">
    <name type="scientific">Mikania micrantha</name>
    <name type="common">bitter vine</name>
    <dbReference type="NCBI Taxonomy" id="192012"/>
    <lineage>
        <taxon>Eukaryota</taxon>
        <taxon>Viridiplantae</taxon>
        <taxon>Streptophyta</taxon>
        <taxon>Embryophyta</taxon>
        <taxon>Tracheophyta</taxon>
        <taxon>Spermatophyta</taxon>
        <taxon>Magnoliopsida</taxon>
        <taxon>eudicotyledons</taxon>
        <taxon>Gunneridae</taxon>
        <taxon>Pentapetalae</taxon>
        <taxon>asterids</taxon>
        <taxon>campanulids</taxon>
        <taxon>Asterales</taxon>
        <taxon>Asteraceae</taxon>
        <taxon>Asteroideae</taxon>
        <taxon>Heliantheae alliance</taxon>
        <taxon>Eupatorieae</taxon>
        <taxon>Mikania</taxon>
    </lineage>
</organism>
<dbReference type="Proteomes" id="UP000326396">
    <property type="component" value="Linkage Group LG4"/>
</dbReference>
<evidence type="ECO:0000313" key="1">
    <source>
        <dbReference type="EMBL" id="KAD4179431.1"/>
    </source>
</evidence>
<evidence type="ECO:0000313" key="2">
    <source>
        <dbReference type="Proteomes" id="UP000326396"/>
    </source>
</evidence>
<name>A0A5N6MYY3_9ASTR</name>
<keyword evidence="2" id="KW-1185">Reference proteome</keyword>
<gene>
    <name evidence="1" type="ORF">E3N88_28022</name>
</gene>
<dbReference type="EMBL" id="SZYD01000014">
    <property type="protein sequence ID" value="KAD4179431.1"/>
    <property type="molecule type" value="Genomic_DNA"/>
</dbReference>
<protein>
    <submittedName>
        <fullName evidence="1">Uncharacterized protein</fullName>
    </submittedName>
</protein>
<sequence length="112" mass="12804">MIPNCKLKTEKAAFVHQILAEWRYPMKATCASIHSWSSHLIFDRILLIYEGNASELQFDYFSATWARVWDSGFMFARRNVLKLLLSLETSLDAGYSRNECVALGLLLCPVSL</sequence>
<accession>A0A5N6MYY3</accession>
<proteinExistence type="predicted"/>
<comment type="caution">
    <text evidence="1">The sequence shown here is derived from an EMBL/GenBank/DDBJ whole genome shotgun (WGS) entry which is preliminary data.</text>
</comment>
<reference evidence="1 2" key="1">
    <citation type="submission" date="2019-05" db="EMBL/GenBank/DDBJ databases">
        <title>Mikania micrantha, genome provides insights into the molecular mechanism of rapid growth.</title>
        <authorList>
            <person name="Liu B."/>
        </authorList>
    </citation>
    <scope>NUCLEOTIDE SEQUENCE [LARGE SCALE GENOMIC DNA]</scope>
    <source>
        <strain evidence="1">NLD-2019</strain>
        <tissue evidence="1">Leaf</tissue>
    </source>
</reference>
<dbReference type="AlphaFoldDB" id="A0A5N6MYY3"/>